<sequence length="168" mass="18901">SSNEASKSELSRQATTASAQAELARKELSRATRELNEYRAKANHILAMKDKLIASLRGPHKNSYNSEPDSALSASSSDLSPTTLHQDTVALHAEIRLLREEHARFRLKDEAHQVSMQELELLRQTEQESQKKNIALLEEQVEKERQVGTSLARSRLLGNAHFNVLIHL</sequence>
<accession>A0A3S5B3P1</accession>
<dbReference type="Proteomes" id="UP000784294">
    <property type="component" value="Unassembled WGS sequence"/>
</dbReference>
<dbReference type="Pfam" id="PF09787">
    <property type="entry name" value="Golgin_A5"/>
    <property type="match status" value="1"/>
</dbReference>
<gene>
    <name evidence="8" type="ORF">PXEA_LOCUS5764</name>
</gene>
<feature type="compositionally biased region" description="Basic and acidic residues" evidence="7">
    <location>
        <begin position="1"/>
        <end position="10"/>
    </location>
</feature>
<protein>
    <submittedName>
        <fullName evidence="8">Uncharacterized protein</fullName>
    </submittedName>
</protein>
<dbReference type="GO" id="GO:0007030">
    <property type="term" value="P:Golgi organization"/>
    <property type="evidence" value="ECO:0007669"/>
    <property type="project" value="InterPro"/>
</dbReference>
<evidence type="ECO:0000256" key="5">
    <source>
        <dbReference type="ARBA" id="ARBA00023054"/>
    </source>
</evidence>
<dbReference type="AlphaFoldDB" id="A0A3S5B3P1"/>
<comment type="caution">
    <text evidence="8">The sequence shown here is derived from an EMBL/GenBank/DDBJ whole genome shotgun (WGS) entry which is preliminary data.</text>
</comment>
<feature type="non-terminal residue" evidence="8">
    <location>
        <position position="1"/>
    </location>
</feature>
<evidence type="ECO:0000256" key="2">
    <source>
        <dbReference type="ARBA" id="ARBA00022692"/>
    </source>
</evidence>
<keyword evidence="6" id="KW-0472">Membrane</keyword>
<dbReference type="OrthoDB" id="248903at2759"/>
<name>A0A3S5B3P1_9PLAT</name>
<keyword evidence="5" id="KW-0175">Coiled coil</keyword>
<keyword evidence="2" id="KW-0812">Transmembrane</keyword>
<evidence type="ECO:0000313" key="9">
    <source>
        <dbReference type="Proteomes" id="UP000784294"/>
    </source>
</evidence>
<dbReference type="EMBL" id="CAAALY010014454">
    <property type="protein sequence ID" value="VEL12324.1"/>
    <property type="molecule type" value="Genomic_DNA"/>
</dbReference>
<proteinExistence type="predicted"/>
<evidence type="ECO:0000256" key="6">
    <source>
        <dbReference type="ARBA" id="ARBA00023136"/>
    </source>
</evidence>
<feature type="region of interest" description="Disordered" evidence="7">
    <location>
        <begin position="1"/>
        <end position="26"/>
    </location>
</feature>
<organism evidence="8 9">
    <name type="scientific">Protopolystoma xenopodis</name>
    <dbReference type="NCBI Taxonomy" id="117903"/>
    <lineage>
        <taxon>Eukaryota</taxon>
        <taxon>Metazoa</taxon>
        <taxon>Spiralia</taxon>
        <taxon>Lophotrochozoa</taxon>
        <taxon>Platyhelminthes</taxon>
        <taxon>Monogenea</taxon>
        <taxon>Polyopisthocotylea</taxon>
        <taxon>Polystomatidea</taxon>
        <taxon>Polystomatidae</taxon>
        <taxon>Protopolystoma</taxon>
    </lineage>
</organism>
<evidence type="ECO:0000256" key="7">
    <source>
        <dbReference type="SAM" id="MobiDB-lite"/>
    </source>
</evidence>
<feature type="region of interest" description="Disordered" evidence="7">
    <location>
        <begin position="58"/>
        <end position="81"/>
    </location>
</feature>
<keyword evidence="4" id="KW-0333">Golgi apparatus</keyword>
<dbReference type="GO" id="GO:0000139">
    <property type="term" value="C:Golgi membrane"/>
    <property type="evidence" value="ECO:0007669"/>
    <property type="project" value="UniProtKB-SubCell"/>
</dbReference>
<evidence type="ECO:0000256" key="4">
    <source>
        <dbReference type="ARBA" id="ARBA00023034"/>
    </source>
</evidence>
<feature type="compositionally biased region" description="Low complexity" evidence="7">
    <location>
        <begin position="68"/>
        <end position="81"/>
    </location>
</feature>
<comment type="subcellular location">
    <subcellularLocation>
        <location evidence="1">Golgi apparatus membrane</location>
    </subcellularLocation>
</comment>
<keyword evidence="9" id="KW-1185">Reference proteome</keyword>
<reference evidence="8" key="1">
    <citation type="submission" date="2018-11" db="EMBL/GenBank/DDBJ databases">
        <authorList>
            <consortium name="Pathogen Informatics"/>
        </authorList>
    </citation>
    <scope>NUCLEOTIDE SEQUENCE</scope>
</reference>
<keyword evidence="3" id="KW-1133">Transmembrane helix</keyword>
<evidence type="ECO:0000313" key="8">
    <source>
        <dbReference type="EMBL" id="VEL12324.1"/>
    </source>
</evidence>
<evidence type="ECO:0000256" key="3">
    <source>
        <dbReference type="ARBA" id="ARBA00022989"/>
    </source>
</evidence>
<dbReference type="InterPro" id="IPR019177">
    <property type="entry name" value="Golgin_subfamily_A_member_5"/>
</dbReference>
<evidence type="ECO:0000256" key="1">
    <source>
        <dbReference type="ARBA" id="ARBA00004394"/>
    </source>
</evidence>